<keyword evidence="4" id="KW-0274">FAD</keyword>
<evidence type="ECO:0000256" key="5">
    <source>
        <dbReference type="ARBA" id="ARBA00023002"/>
    </source>
</evidence>
<accession>A0A318SB42</accession>
<sequence>MKTLILGAGYAGLAVATKLKPSPNLDVTLVEQNPYHVFETRLHEAAAHNTQVTLPLAPLLKGTGVTLDLARIASVDLDAKSVELKDGRTVTYDTLVIGLGSVTNFYRIPGLSEHATELKELADADDIYNFVNRAYTADFEGCRNIVVGGAGLTGVELVTELAQRNETLSRERGLPKFEIYLVEAGPKILPVLDETLRTRAQRTLEEYGIHILVGHRLMQATENNVTVQTQDGQQKVIEAGKIIWTGGIQAQDIVKAEKLEKGPAGRIVVDSYLRIPAYPEVFVIGDMALATDPKTNKPVPTTAQHAGQQGRLTGKNIMRLTRGETLEAYEPSTLGEFVSLGGLMAVGWMKLPWNQKLAMTGGLAHVMKRASEWRWRASIGDPI</sequence>
<evidence type="ECO:0000256" key="1">
    <source>
        <dbReference type="ARBA" id="ARBA00001974"/>
    </source>
</evidence>
<keyword evidence="8" id="KW-1185">Reference proteome</keyword>
<feature type="domain" description="FAD/NAD(P)-binding" evidence="6">
    <location>
        <begin position="2"/>
        <end position="310"/>
    </location>
</feature>
<evidence type="ECO:0000313" key="8">
    <source>
        <dbReference type="Proteomes" id="UP000248326"/>
    </source>
</evidence>
<evidence type="ECO:0000256" key="3">
    <source>
        <dbReference type="ARBA" id="ARBA00022630"/>
    </source>
</evidence>
<evidence type="ECO:0000256" key="2">
    <source>
        <dbReference type="ARBA" id="ARBA00005272"/>
    </source>
</evidence>
<dbReference type="Gene3D" id="3.50.50.100">
    <property type="match status" value="1"/>
</dbReference>
<dbReference type="RefSeq" id="WP_110885340.1">
    <property type="nucleotide sequence ID" value="NZ_QJSX01000002.1"/>
</dbReference>
<proteinExistence type="inferred from homology"/>
<dbReference type="Proteomes" id="UP000248326">
    <property type="component" value="Unassembled WGS sequence"/>
</dbReference>
<dbReference type="InterPro" id="IPR036188">
    <property type="entry name" value="FAD/NAD-bd_sf"/>
</dbReference>
<dbReference type="OrthoDB" id="9781621at2"/>
<dbReference type="AlphaFoldDB" id="A0A318SB42"/>
<dbReference type="GO" id="GO:0019646">
    <property type="term" value="P:aerobic electron transport chain"/>
    <property type="evidence" value="ECO:0007669"/>
    <property type="project" value="TreeGrafter"/>
</dbReference>
<name>A0A318SB42_9DEIO</name>
<dbReference type="SUPFAM" id="SSF51905">
    <property type="entry name" value="FAD/NAD(P)-binding domain"/>
    <property type="match status" value="1"/>
</dbReference>
<organism evidence="7 8">
    <name type="scientific">Deinococcus yavapaiensis KR-236</name>
    <dbReference type="NCBI Taxonomy" id="694435"/>
    <lineage>
        <taxon>Bacteria</taxon>
        <taxon>Thermotogati</taxon>
        <taxon>Deinococcota</taxon>
        <taxon>Deinococci</taxon>
        <taxon>Deinococcales</taxon>
        <taxon>Deinococcaceae</taxon>
        <taxon>Deinococcus</taxon>
    </lineage>
</organism>
<keyword evidence="3" id="KW-0285">Flavoprotein</keyword>
<dbReference type="Pfam" id="PF07992">
    <property type="entry name" value="Pyr_redox_2"/>
    <property type="match status" value="1"/>
</dbReference>
<gene>
    <name evidence="7" type="ORF">DES52_102157</name>
</gene>
<comment type="similarity">
    <text evidence="2">Belongs to the NADH dehydrogenase family.</text>
</comment>
<evidence type="ECO:0000256" key="4">
    <source>
        <dbReference type="ARBA" id="ARBA00022827"/>
    </source>
</evidence>
<evidence type="ECO:0000313" key="7">
    <source>
        <dbReference type="EMBL" id="PYE55792.1"/>
    </source>
</evidence>
<keyword evidence="5" id="KW-0560">Oxidoreductase</keyword>
<evidence type="ECO:0000259" key="6">
    <source>
        <dbReference type="Pfam" id="PF07992"/>
    </source>
</evidence>
<dbReference type="GO" id="GO:0003955">
    <property type="term" value="F:NAD(P)H dehydrogenase (quinone) activity"/>
    <property type="evidence" value="ECO:0007669"/>
    <property type="project" value="TreeGrafter"/>
</dbReference>
<dbReference type="InterPro" id="IPR023753">
    <property type="entry name" value="FAD/NAD-binding_dom"/>
</dbReference>
<dbReference type="EMBL" id="QJSX01000002">
    <property type="protein sequence ID" value="PYE55792.1"/>
    <property type="molecule type" value="Genomic_DNA"/>
</dbReference>
<protein>
    <submittedName>
        <fullName evidence="7">NADH dehydrogenase FAD-containing subunit</fullName>
    </submittedName>
</protein>
<dbReference type="PANTHER" id="PTHR42913">
    <property type="entry name" value="APOPTOSIS-INDUCING FACTOR 1"/>
    <property type="match status" value="1"/>
</dbReference>
<dbReference type="PRINTS" id="PR00368">
    <property type="entry name" value="FADPNR"/>
</dbReference>
<reference evidence="7 8" key="1">
    <citation type="submission" date="2018-06" db="EMBL/GenBank/DDBJ databases">
        <title>Genomic Encyclopedia of Type Strains, Phase IV (KMG-IV): sequencing the most valuable type-strain genomes for metagenomic binning, comparative biology and taxonomic classification.</title>
        <authorList>
            <person name="Goeker M."/>
        </authorList>
    </citation>
    <scope>NUCLEOTIDE SEQUENCE [LARGE SCALE GENOMIC DNA]</scope>
    <source>
        <strain evidence="7 8">DSM 18048</strain>
    </source>
</reference>
<dbReference type="PANTHER" id="PTHR42913:SF3">
    <property type="entry name" value="64 KDA MITOCHONDRIAL NADH DEHYDROGENASE (EUROFUNG)"/>
    <property type="match status" value="1"/>
</dbReference>
<comment type="cofactor">
    <cofactor evidence="1">
        <name>FAD</name>
        <dbReference type="ChEBI" id="CHEBI:57692"/>
    </cofactor>
</comment>
<comment type="caution">
    <text evidence="7">The sequence shown here is derived from an EMBL/GenBank/DDBJ whole genome shotgun (WGS) entry which is preliminary data.</text>
</comment>
<dbReference type="InterPro" id="IPR051169">
    <property type="entry name" value="NADH-Q_oxidoreductase"/>
</dbReference>